<name>A0A0A9AGL1_ARUDO</name>
<organism evidence="1">
    <name type="scientific">Arundo donax</name>
    <name type="common">Giant reed</name>
    <name type="synonym">Donax arundinaceus</name>
    <dbReference type="NCBI Taxonomy" id="35708"/>
    <lineage>
        <taxon>Eukaryota</taxon>
        <taxon>Viridiplantae</taxon>
        <taxon>Streptophyta</taxon>
        <taxon>Embryophyta</taxon>
        <taxon>Tracheophyta</taxon>
        <taxon>Spermatophyta</taxon>
        <taxon>Magnoliopsida</taxon>
        <taxon>Liliopsida</taxon>
        <taxon>Poales</taxon>
        <taxon>Poaceae</taxon>
        <taxon>PACMAD clade</taxon>
        <taxon>Arundinoideae</taxon>
        <taxon>Arundineae</taxon>
        <taxon>Arundo</taxon>
    </lineage>
</organism>
<accession>A0A0A9AGL1</accession>
<protein>
    <submittedName>
        <fullName evidence="1">Uncharacterized protein</fullName>
    </submittedName>
</protein>
<evidence type="ECO:0000313" key="1">
    <source>
        <dbReference type="EMBL" id="JAD48065.1"/>
    </source>
</evidence>
<proteinExistence type="predicted"/>
<dbReference type="EMBL" id="GBRH01249830">
    <property type="protein sequence ID" value="JAD48065.1"/>
    <property type="molecule type" value="Transcribed_RNA"/>
</dbReference>
<reference evidence="1" key="1">
    <citation type="submission" date="2014-09" db="EMBL/GenBank/DDBJ databases">
        <authorList>
            <person name="Magalhaes I.L.F."/>
            <person name="Oliveira U."/>
            <person name="Santos F.R."/>
            <person name="Vidigal T.H.D.A."/>
            <person name="Brescovit A.D."/>
            <person name="Santos A.J."/>
        </authorList>
    </citation>
    <scope>NUCLEOTIDE SEQUENCE</scope>
    <source>
        <tissue evidence="1">Shoot tissue taken approximately 20 cm above the soil surface</tissue>
    </source>
</reference>
<sequence length="77" mass="9028">MVAISRMKGSLRKGILRQTNPKNRAILLPLRIKSEHKSKQEFYLSHQKLTFLLRIKRIIAKVRFIDSVQNSSDYICT</sequence>
<dbReference type="AlphaFoldDB" id="A0A0A9AGL1"/>
<reference evidence="1" key="2">
    <citation type="journal article" date="2015" name="Data Brief">
        <title>Shoot transcriptome of the giant reed, Arundo donax.</title>
        <authorList>
            <person name="Barrero R.A."/>
            <person name="Guerrero F.D."/>
            <person name="Moolhuijzen P."/>
            <person name="Goolsby J.A."/>
            <person name="Tidwell J."/>
            <person name="Bellgard S.E."/>
            <person name="Bellgard M.I."/>
        </authorList>
    </citation>
    <scope>NUCLEOTIDE SEQUENCE</scope>
    <source>
        <tissue evidence="1">Shoot tissue taken approximately 20 cm above the soil surface</tissue>
    </source>
</reference>